<dbReference type="STRING" id="1160497.A0A1L9VZ41"/>
<dbReference type="AlphaFoldDB" id="A0A1L9VZ41"/>
<dbReference type="Proteomes" id="UP000184300">
    <property type="component" value="Unassembled WGS sequence"/>
</dbReference>
<sequence>MESALELISRPLPPLNKLGGTTYPSRSNENVSARFFYEWENFESDVIQACASLDLSQLVSLTDEVEEYRTASELGLTGRFSKHVCDAVMKALSVTHLSNMKFGDYQALPPHDAEKVPDVVMLSLLDSIALLVGELKTFWTLLLENHPIRRGFPALVPLQPHLGQLISYMRSSNLRFGFLSTYRSTVFVRRTAPFRFEMSMPISEKSTNPSIRQCFVAMALFASQDPTFIEPADFIAEQLSISADVFCQASTHPSPFRNQIAAKQNTPDENIGSQSILFGADNGIATTLVNCKRLIHGSKHKAVYEVTWDGQSAIAKCWSPSYYQSYAHEAMTYENIYAKRPQGYSFFAMMLSHGTISCSSLFPKGNILIMTKVPGKTLNELWDTISGLEKEHIRSEILKAVLILRSFSVLSVDTGKHNILYHPETRSVTMIDFEIMQACEDTLSPDMPEMYTIFGEMPVPTQVHHYG</sequence>
<accession>A0A1L9VZ41</accession>
<dbReference type="SUPFAM" id="SSF56112">
    <property type="entry name" value="Protein kinase-like (PK-like)"/>
    <property type="match status" value="1"/>
</dbReference>
<name>A0A1L9VZ41_ASPGL</name>
<evidence type="ECO:0000313" key="1">
    <source>
        <dbReference type="EMBL" id="OJJ89194.1"/>
    </source>
</evidence>
<dbReference type="RefSeq" id="XP_022405856.1">
    <property type="nucleotide sequence ID" value="XM_022545346.1"/>
</dbReference>
<dbReference type="VEuPathDB" id="FungiDB:ASPGLDRAFT_41136"/>
<gene>
    <name evidence="1" type="ORF">ASPGLDRAFT_41136</name>
</gene>
<dbReference type="InterPro" id="IPR011009">
    <property type="entry name" value="Kinase-like_dom_sf"/>
</dbReference>
<evidence type="ECO:0000313" key="2">
    <source>
        <dbReference type="Proteomes" id="UP000184300"/>
    </source>
</evidence>
<reference evidence="2" key="1">
    <citation type="journal article" date="2017" name="Genome Biol.">
        <title>Comparative genomics reveals high biological diversity and specific adaptations in the industrially and medically important fungal genus Aspergillus.</title>
        <authorList>
            <person name="de Vries R.P."/>
            <person name="Riley R."/>
            <person name="Wiebenga A."/>
            <person name="Aguilar-Osorio G."/>
            <person name="Amillis S."/>
            <person name="Uchima C.A."/>
            <person name="Anderluh G."/>
            <person name="Asadollahi M."/>
            <person name="Askin M."/>
            <person name="Barry K."/>
            <person name="Battaglia E."/>
            <person name="Bayram O."/>
            <person name="Benocci T."/>
            <person name="Braus-Stromeyer S.A."/>
            <person name="Caldana C."/>
            <person name="Canovas D."/>
            <person name="Cerqueira G.C."/>
            <person name="Chen F."/>
            <person name="Chen W."/>
            <person name="Choi C."/>
            <person name="Clum A."/>
            <person name="Dos Santos R.A."/>
            <person name="Damasio A.R."/>
            <person name="Diallinas G."/>
            <person name="Emri T."/>
            <person name="Fekete E."/>
            <person name="Flipphi M."/>
            <person name="Freyberg S."/>
            <person name="Gallo A."/>
            <person name="Gournas C."/>
            <person name="Habgood R."/>
            <person name="Hainaut M."/>
            <person name="Harispe M.L."/>
            <person name="Henrissat B."/>
            <person name="Hilden K.S."/>
            <person name="Hope R."/>
            <person name="Hossain A."/>
            <person name="Karabika E."/>
            <person name="Karaffa L."/>
            <person name="Karanyi Z."/>
            <person name="Krasevec N."/>
            <person name="Kuo A."/>
            <person name="Kusch H."/>
            <person name="LaButti K."/>
            <person name="Lagendijk E.L."/>
            <person name="Lapidus A."/>
            <person name="Levasseur A."/>
            <person name="Lindquist E."/>
            <person name="Lipzen A."/>
            <person name="Logrieco A.F."/>
            <person name="MacCabe A."/>
            <person name="Maekelae M.R."/>
            <person name="Malavazi I."/>
            <person name="Melin P."/>
            <person name="Meyer V."/>
            <person name="Mielnichuk N."/>
            <person name="Miskei M."/>
            <person name="Molnar A.P."/>
            <person name="Mule G."/>
            <person name="Ngan C.Y."/>
            <person name="Orejas M."/>
            <person name="Orosz E."/>
            <person name="Ouedraogo J.P."/>
            <person name="Overkamp K.M."/>
            <person name="Park H.-S."/>
            <person name="Perrone G."/>
            <person name="Piumi F."/>
            <person name="Punt P.J."/>
            <person name="Ram A.F."/>
            <person name="Ramon A."/>
            <person name="Rauscher S."/>
            <person name="Record E."/>
            <person name="Riano-Pachon D.M."/>
            <person name="Robert V."/>
            <person name="Roehrig J."/>
            <person name="Ruller R."/>
            <person name="Salamov A."/>
            <person name="Salih N.S."/>
            <person name="Samson R.A."/>
            <person name="Sandor E."/>
            <person name="Sanguinetti M."/>
            <person name="Schuetze T."/>
            <person name="Sepcic K."/>
            <person name="Shelest E."/>
            <person name="Sherlock G."/>
            <person name="Sophianopoulou V."/>
            <person name="Squina F.M."/>
            <person name="Sun H."/>
            <person name="Susca A."/>
            <person name="Todd R.B."/>
            <person name="Tsang A."/>
            <person name="Unkles S.E."/>
            <person name="van de Wiele N."/>
            <person name="van Rossen-Uffink D."/>
            <person name="Oliveira J.V."/>
            <person name="Vesth T.C."/>
            <person name="Visser J."/>
            <person name="Yu J.-H."/>
            <person name="Zhou M."/>
            <person name="Andersen M.R."/>
            <person name="Archer D.B."/>
            <person name="Baker S.E."/>
            <person name="Benoit I."/>
            <person name="Brakhage A.A."/>
            <person name="Braus G.H."/>
            <person name="Fischer R."/>
            <person name="Frisvad J.C."/>
            <person name="Goldman G.H."/>
            <person name="Houbraken J."/>
            <person name="Oakley B."/>
            <person name="Pocsi I."/>
            <person name="Scazzocchio C."/>
            <person name="Seiboth B."/>
            <person name="vanKuyk P.A."/>
            <person name="Wortman J."/>
            <person name="Dyer P.S."/>
            <person name="Grigoriev I.V."/>
        </authorList>
    </citation>
    <scope>NUCLEOTIDE SEQUENCE [LARGE SCALE GENOMIC DNA]</scope>
    <source>
        <strain evidence="2">CBS 516.65</strain>
    </source>
</reference>
<dbReference type="EMBL" id="KV878888">
    <property type="protein sequence ID" value="OJJ89194.1"/>
    <property type="molecule type" value="Genomic_DNA"/>
</dbReference>
<organism evidence="1 2">
    <name type="scientific">Aspergillus glaucus CBS 516.65</name>
    <dbReference type="NCBI Taxonomy" id="1160497"/>
    <lineage>
        <taxon>Eukaryota</taxon>
        <taxon>Fungi</taxon>
        <taxon>Dikarya</taxon>
        <taxon>Ascomycota</taxon>
        <taxon>Pezizomycotina</taxon>
        <taxon>Eurotiomycetes</taxon>
        <taxon>Eurotiomycetidae</taxon>
        <taxon>Eurotiales</taxon>
        <taxon>Aspergillaceae</taxon>
        <taxon>Aspergillus</taxon>
        <taxon>Aspergillus subgen. Aspergillus</taxon>
    </lineage>
</organism>
<dbReference type="OrthoDB" id="2156052at2759"/>
<protein>
    <recommendedName>
        <fullName evidence="3">Protein kinase domain-containing protein</fullName>
    </recommendedName>
</protein>
<proteinExistence type="predicted"/>
<keyword evidence="2" id="KW-1185">Reference proteome</keyword>
<evidence type="ECO:0008006" key="3">
    <source>
        <dbReference type="Google" id="ProtNLM"/>
    </source>
</evidence>
<dbReference type="GeneID" id="34461607"/>